<dbReference type="Gene3D" id="3.40.830.10">
    <property type="entry name" value="LigB-like"/>
    <property type="match status" value="1"/>
</dbReference>
<proteinExistence type="predicted"/>
<dbReference type="SUPFAM" id="SSF53213">
    <property type="entry name" value="LigB-like"/>
    <property type="match status" value="1"/>
</dbReference>
<dbReference type="RefSeq" id="WP_252161579.1">
    <property type="nucleotide sequence ID" value="NZ_CP098810.1"/>
</dbReference>
<dbReference type="Proteomes" id="UP001055460">
    <property type="component" value="Plasmid pC"/>
</dbReference>
<dbReference type="EMBL" id="CP098810">
    <property type="protein sequence ID" value="USJ28511.1"/>
    <property type="molecule type" value="Genomic_DNA"/>
</dbReference>
<dbReference type="GO" id="GO:0016702">
    <property type="term" value="F:oxidoreductase activity, acting on single donors with incorporation of molecular oxygen, incorporation of two atoms of oxygen"/>
    <property type="evidence" value="ECO:0007669"/>
    <property type="project" value="UniProtKB-ARBA"/>
</dbReference>
<name>A0A9Q9DEK4_ENSAD</name>
<dbReference type="GO" id="GO:0008198">
    <property type="term" value="F:ferrous iron binding"/>
    <property type="evidence" value="ECO:0007669"/>
    <property type="project" value="InterPro"/>
</dbReference>
<evidence type="ECO:0000259" key="1">
    <source>
        <dbReference type="Pfam" id="PF02900"/>
    </source>
</evidence>
<reference evidence="2" key="1">
    <citation type="submission" date="2022-06" db="EMBL/GenBank/DDBJ databases">
        <title>Physiological and biochemical characterization and genomic elucidation of a strain of the genus Ensifer adhaerens M8 that combines arsenic oxidation and chromium reduction.</title>
        <authorList>
            <person name="Li X."/>
            <person name="Yu c."/>
        </authorList>
    </citation>
    <scope>NUCLEOTIDE SEQUENCE</scope>
    <source>
        <strain evidence="2">M8</strain>
        <plasmid evidence="2">pC</plasmid>
    </source>
</reference>
<evidence type="ECO:0000313" key="2">
    <source>
        <dbReference type="EMBL" id="USJ28511.1"/>
    </source>
</evidence>
<organism evidence="2 3">
    <name type="scientific">Ensifer adhaerens</name>
    <name type="common">Sinorhizobium morelense</name>
    <dbReference type="NCBI Taxonomy" id="106592"/>
    <lineage>
        <taxon>Bacteria</taxon>
        <taxon>Pseudomonadati</taxon>
        <taxon>Pseudomonadota</taxon>
        <taxon>Alphaproteobacteria</taxon>
        <taxon>Hyphomicrobiales</taxon>
        <taxon>Rhizobiaceae</taxon>
        <taxon>Sinorhizobium/Ensifer group</taxon>
        <taxon>Ensifer</taxon>
    </lineage>
</organism>
<dbReference type="AlphaFoldDB" id="A0A9Q9DEK4"/>
<gene>
    <name evidence="2" type="ORF">NE863_35195</name>
</gene>
<protein>
    <submittedName>
        <fullName evidence="2">tRNA U-34 5-methylaminomethyl-2-thiouridine biosynthesis protein</fullName>
    </submittedName>
</protein>
<geneLocation type="plasmid" evidence="2 3">
    <name>pC</name>
</geneLocation>
<dbReference type="Pfam" id="PF02900">
    <property type="entry name" value="LigB"/>
    <property type="match status" value="1"/>
</dbReference>
<feature type="domain" description="Extradiol ring-cleavage dioxygenase class III enzyme subunit B" evidence="1">
    <location>
        <begin position="19"/>
        <end position="245"/>
    </location>
</feature>
<sequence>MTIVSAFLVPGSPLPYLHSDNPPWSTIASGYRAAARALSASRPDTILLYSTQWLAVLDELWQVRPHLADVHVDENWYEFGDLPYDLNFDAELAEACVKGSKDIGISSKGINFEKFPVDTGTIVASGFLNPGGRIPLTVAANNLYHSFDDTLRLGEMAARKAESLNRRVAIVGVGGLSASLFRQEIDIRNDGIVTAEDDQANRRMLALLERGGGEELIEACGTFAKEAKADMGFKHFAWVFGGMGRRFSGARVHAYGATWGAGAAVIEFKL</sequence>
<dbReference type="InterPro" id="IPR004183">
    <property type="entry name" value="Xdiol_dOase_suB"/>
</dbReference>
<keyword evidence="2" id="KW-0614">Plasmid</keyword>
<accession>A0A9Q9DEK4</accession>
<evidence type="ECO:0000313" key="3">
    <source>
        <dbReference type="Proteomes" id="UP001055460"/>
    </source>
</evidence>